<sequence length="54" mass="5887">MDQTDWGDRFAVLMISVRCGDRSLPMLWQIETGEANNWLCRATGAAGASAGWVA</sequence>
<comment type="caution">
    <text evidence="1">The sequence shown here is derived from an EMBL/GenBank/DDBJ whole genome shotgun (WGS) entry which is preliminary data.</text>
</comment>
<dbReference type="RefSeq" id="WP_246149212.1">
    <property type="nucleotide sequence ID" value="NZ_SWAD01000195.1"/>
</dbReference>
<dbReference type="AlphaFoldDB" id="A0A5S4EGV9"/>
<protein>
    <submittedName>
        <fullName evidence="1">Uncharacterized protein</fullName>
    </submittedName>
</protein>
<evidence type="ECO:0000313" key="1">
    <source>
        <dbReference type="EMBL" id="TMQ74517.1"/>
    </source>
</evidence>
<keyword evidence="2" id="KW-1185">Reference proteome</keyword>
<dbReference type="Proteomes" id="UP000306324">
    <property type="component" value="Unassembled WGS sequence"/>
</dbReference>
<accession>A0A5S4EGV9</accession>
<reference evidence="1 2" key="1">
    <citation type="submission" date="2019-04" db="EMBL/GenBank/DDBJ databases">
        <title>A novel phosphate-accumulating bacterium identified in bioreactor for phosphate removal from wastewater.</title>
        <authorList>
            <person name="Kotlyarov R.Y."/>
            <person name="Beletsky A.V."/>
            <person name="Kallistova A.Y."/>
            <person name="Dorofeev A.G."/>
            <person name="Nikolaev Y.Y."/>
            <person name="Pimenov N.V."/>
            <person name="Ravin N.V."/>
            <person name="Mardanov A.V."/>
        </authorList>
    </citation>
    <scope>NUCLEOTIDE SEQUENCE [LARGE SCALE GENOMIC DNA]</scope>
    <source>
        <strain evidence="1 2">Bin19</strain>
    </source>
</reference>
<proteinExistence type="predicted"/>
<organism evidence="1 2">
    <name type="scientific">Candidatus Accumulibacter phosphatis</name>
    <dbReference type="NCBI Taxonomy" id="327160"/>
    <lineage>
        <taxon>Bacteria</taxon>
        <taxon>Pseudomonadati</taxon>
        <taxon>Pseudomonadota</taxon>
        <taxon>Betaproteobacteria</taxon>
        <taxon>Candidatus Accumulibacter</taxon>
    </lineage>
</organism>
<name>A0A5S4EGV9_9PROT</name>
<evidence type="ECO:0000313" key="2">
    <source>
        <dbReference type="Proteomes" id="UP000306324"/>
    </source>
</evidence>
<gene>
    <name evidence="1" type="ORF">ACCUM_0051</name>
</gene>
<dbReference type="EMBL" id="SWAD01000195">
    <property type="protein sequence ID" value="TMQ74517.1"/>
    <property type="molecule type" value="Genomic_DNA"/>
</dbReference>